<feature type="domain" description="DNA polymerase III delta N-terminal" evidence="5">
    <location>
        <begin position="16"/>
        <end position="145"/>
    </location>
</feature>
<dbReference type="GO" id="GO:0003677">
    <property type="term" value="F:DNA binding"/>
    <property type="evidence" value="ECO:0007669"/>
    <property type="project" value="InterPro"/>
</dbReference>
<proteinExistence type="predicted"/>
<keyword evidence="4" id="KW-0239">DNA-directed DNA polymerase</keyword>
<dbReference type="InterPro" id="IPR005790">
    <property type="entry name" value="DNA_polIII_delta"/>
</dbReference>
<dbReference type="Pfam" id="PF06144">
    <property type="entry name" value="DNA_pol3_delta"/>
    <property type="match status" value="1"/>
</dbReference>
<evidence type="ECO:0000256" key="1">
    <source>
        <dbReference type="ARBA" id="ARBA00022679"/>
    </source>
</evidence>
<dbReference type="InterPro" id="IPR027417">
    <property type="entry name" value="P-loop_NTPase"/>
</dbReference>
<gene>
    <name evidence="6" type="ORF">SAMN02745166_00360</name>
</gene>
<dbReference type="SUPFAM" id="SSF52540">
    <property type="entry name" value="P-loop containing nucleoside triphosphate hydrolases"/>
    <property type="match status" value="1"/>
</dbReference>
<dbReference type="AlphaFoldDB" id="A0A1T4WIX6"/>
<dbReference type="STRING" id="48467.SAMN02745166_00360"/>
<keyword evidence="3" id="KW-0235">DNA replication</keyword>
<evidence type="ECO:0000256" key="3">
    <source>
        <dbReference type="ARBA" id="ARBA00022705"/>
    </source>
</evidence>
<dbReference type="Gene3D" id="3.40.50.300">
    <property type="entry name" value="P-loop containing nucleotide triphosphate hydrolases"/>
    <property type="match status" value="1"/>
</dbReference>
<dbReference type="PANTHER" id="PTHR34388:SF1">
    <property type="entry name" value="DNA POLYMERASE III SUBUNIT DELTA"/>
    <property type="match status" value="1"/>
</dbReference>
<dbReference type="Proteomes" id="UP000190774">
    <property type="component" value="Unassembled WGS sequence"/>
</dbReference>
<dbReference type="PANTHER" id="PTHR34388">
    <property type="entry name" value="DNA POLYMERASE III SUBUNIT DELTA"/>
    <property type="match status" value="1"/>
</dbReference>
<sequence>MPPPKKAAATDSGPIHVILGTDDARVKEAAMKTVQRLTPPGADEFANEIIEGNADNAEHAGQICSNVILALQTMPFFGGAKVVWLKGANFLGDTQTGKAQAAVQGFENLLDVLEGGLGPDVKFVLSANSIDKRRNSYKRLGKLAAIEVFDKPDTSKAGWEGAVLAQASQKAKQLGLTFESGALDLLVQMAGDDTRQLENEIEKIDLYLGERRRCGINTVRGLVSLSRAGVVWEIGNAIGVRDLQRALELLGVLLYQGQNAIGILLGAIVPRVRSLLVVKELATKHKINRASYSGFTSSLDALPPSATAHLPRKKDGTGFNAYPLFLALNEAGKFTLDELHAALEACLEANVKLVTTQLDSKVVLERLLVGMLSPRVTR</sequence>
<evidence type="ECO:0000256" key="4">
    <source>
        <dbReference type="ARBA" id="ARBA00022932"/>
    </source>
</evidence>
<keyword evidence="1" id="KW-0808">Transferase</keyword>
<protein>
    <submittedName>
        <fullName evidence="6">DNA polymerase III, delta subunit</fullName>
    </submittedName>
</protein>
<dbReference type="GO" id="GO:0006261">
    <property type="term" value="P:DNA-templated DNA replication"/>
    <property type="evidence" value="ECO:0007669"/>
    <property type="project" value="TreeGrafter"/>
</dbReference>
<evidence type="ECO:0000256" key="2">
    <source>
        <dbReference type="ARBA" id="ARBA00022695"/>
    </source>
</evidence>
<accession>A0A1T4WIX6</accession>
<keyword evidence="2" id="KW-0548">Nucleotidyltransferase</keyword>
<evidence type="ECO:0000259" key="5">
    <source>
        <dbReference type="Pfam" id="PF06144"/>
    </source>
</evidence>
<evidence type="ECO:0000313" key="6">
    <source>
        <dbReference type="EMBL" id="SKA77294.1"/>
    </source>
</evidence>
<keyword evidence="7" id="KW-1185">Reference proteome</keyword>
<dbReference type="Gene3D" id="1.20.272.10">
    <property type="match status" value="1"/>
</dbReference>
<dbReference type="Gene3D" id="1.10.8.60">
    <property type="match status" value="1"/>
</dbReference>
<evidence type="ECO:0000313" key="7">
    <source>
        <dbReference type="Proteomes" id="UP000190774"/>
    </source>
</evidence>
<dbReference type="InterPro" id="IPR010372">
    <property type="entry name" value="DNA_pol3_delta_N"/>
</dbReference>
<dbReference type="EMBL" id="FUYE01000001">
    <property type="protein sequence ID" value="SKA77294.1"/>
    <property type="molecule type" value="Genomic_DNA"/>
</dbReference>
<dbReference type="GO" id="GO:0009360">
    <property type="term" value="C:DNA polymerase III complex"/>
    <property type="evidence" value="ECO:0007669"/>
    <property type="project" value="InterPro"/>
</dbReference>
<dbReference type="RefSeq" id="WP_176159169.1">
    <property type="nucleotide sequence ID" value="NZ_FUYE01000001.1"/>
</dbReference>
<name>A0A1T4WIX6_9BACT</name>
<reference evidence="7" key="1">
    <citation type="submission" date="2017-02" db="EMBL/GenBank/DDBJ databases">
        <authorList>
            <person name="Varghese N."/>
            <person name="Submissions S."/>
        </authorList>
    </citation>
    <scope>NUCLEOTIDE SEQUENCE [LARGE SCALE GENOMIC DNA]</scope>
    <source>
        <strain evidence="7">ATCC 700200</strain>
    </source>
</reference>
<dbReference type="NCBIfam" id="TIGR01128">
    <property type="entry name" value="holA"/>
    <property type="match status" value="1"/>
</dbReference>
<dbReference type="GO" id="GO:0003887">
    <property type="term" value="F:DNA-directed DNA polymerase activity"/>
    <property type="evidence" value="ECO:0007669"/>
    <property type="project" value="UniProtKB-KW"/>
</dbReference>
<organism evidence="6 7">
    <name type="scientific">Prosthecobacter debontii</name>
    <dbReference type="NCBI Taxonomy" id="48467"/>
    <lineage>
        <taxon>Bacteria</taxon>
        <taxon>Pseudomonadati</taxon>
        <taxon>Verrucomicrobiota</taxon>
        <taxon>Verrucomicrobiia</taxon>
        <taxon>Verrucomicrobiales</taxon>
        <taxon>Verrucomicrobiaceae</taxon>
        <taxon>Prosthecobacter</taxon>
    </lineage>
</organism>